<gene>
    <name evidence="2" type="ORF">A3C18_04090</name>
</gene>
<proteinExistence type="predicted"/>
<dbReference type="Proteomes" id="UP000178328">
    <property type="component" value="Unassembled WGS sequence"/>
</dbReference>
<dbReference type="GO" id="GO:0016747">
    <property type="term" value="F:acyltransferase activity, transferring groups other than amino-acyl groups"/>
    <property type="evidence" value="ECO:0007669"/>
    <property type="project" value="InterPro"/>
</dbReference>
<dbReference type="AlphaFoldDB" id="A0A1F6DSR1"/>
<evidence type="ECO:0000313" key="2">
    <source>
        <dbReference type="EMBL" id="OGG64451.1"/>
    </source>
</evidence>
<evidence type="ECO:0000259" key="1">
    <source>
        <dbReference type="PROSITE" id="PS51186"/>
    </source>
</evidence>
<dbReference type="EMBL" id="MFLH01000023">
    <property type="protein sequence ID" value="OGG64451.1"/>
    <property type="molecule type" value="Genomic_DNA"/>
</dbReference>
<reference evidence="2 3" key="1">
    <citation type="journal article" date="2016" name="Nat. Commun.">
        <title>Thousands of microbial genomes shed light on interconnected biogeochemical processes in an aquifer system.</title>
        <authorList>
            <person name="Anantharaman K."/>
            <person name="Brown C.T."/>
            <person name="Hug L.A."/>
            <person name="Sharon I."/>
            <person name="Castelle C.J."/>
            <person name="Probst A.J."/>
            <person name="Thomas B.C."/>
            <person name="Singh A."/>
            <person name="Wilkins M.J."/>
            <person name="Karaoz U."/>
            <person name="Brodie E.L."/>
            <person name="Williams K.H."/>
            <person name="Hubbard S.S."/>
            <person name="Banfield J.F."/>
        </authorList>
    </citation>
    <scope>NUCLEOTIDE SEQUENCE [LARGE SCALE GENOMIC DNA]</scope>
</reference>
<dbReference type="InterPro" id="IPR000182">
    <property type="entry name" value="GNAT_dom"/>
</dbReference>
<dbReference type="CDD" id="cd04301">
    <property type="entry name" value="NAT_SF"/>
    <property type="match status" value="1"/>
</dbReference>
<comment type="caution">
    <text evidence="2">The sequence shown here is derived from an EMBL/GenBank/DDBJ whole genome shotgun (WGS) entry which is preliminary data.</text>
</comment>
<dbReference type="Gene3D" id="3.40.630.30">
    <property type="match status" value="1"/>
</dbReference>
<dbReference type="PANTHER" id="PTHR39173">
    <property type="entry name" value="ACETYLTRANSFERASE"/>
    <property type="match status" value="1"/>
</dbReference>
<dbReference type="SUPFAM" id="SSF55729">
    <property type="entry name" value="Acyl-CoA N-acyltransferases (Nat)"/>
    <property type="match status" value="1"/>
</dbReference>
<dbReference type="STRING" id="1798494.A3C18_04090"/>
<name>A0A1F6DSR1_9BACT</name>
<protein>
    <recommendedName>
        <fullName evidence="1">N-acetyltransferase domain-containing protein</fullName>
    </recommendedName>
</protein>
<dbReference type="InterPro" id="IPR016181">
    <property type="entry name" value="Acyl_CoA_acyltransferase"/>
</dbReference>
<feature type="domain" description="N-acetyltransferase" evidence="1">
    <location>
        <begin position="32"/>
        <end position="180"/>
    </location>
</feature>
<evidence type="ECO:0000313" key="3">
    <source>
        <dbReference type="Proteomes" id="UP000178328"/>
    </source>
</evidence>
<organism evidence="2 3">
    <name type="scientific">Candidatus Kaiserbacteria bacterium RIFCSPHIGHO2_02_FULL_54_11b</name>
    <dbReference type="NCBI Taxonomy" id="1798494"/>
    <lineage>
        <taxon>Bacteria</taxon>
        <taxon>Candidatus Kaiseribacteriota</taxon>
    </lineage>
</organism>
<dbReference type="PANTHER" id="PTHR39173:SF1">
    <property type="entry name" value="ACETYLTRANSFERASE"/>
    <property type="match status" value="1"/>
</dbReference>
<dbReference type="PROSITE" id="PS51186">
    <property type="entry name" value="GNAT"/>
    <property type="match status" value="1"/>
</dbReference>
<sequence length="180" mass="20771">MELIEPSTEYKDSFIEAVKEFQADNDYTNRNRRYRNLSIPKLENDFGSFVAEVGSHAEGKNLQEGYVPETEYWFVDNGEFIGRTSIRHRLNDKLTYIGGHIGYDIRPTKRGKGYGNKIFELALRKGKELGLTRVLITSDARNIASRKIIEKNGGVFENKVVNHEKGFEGFDALRYWIDIK</sequence>
<dbReference type="Pfam" id="PF13302">
    <property type="entry name" value="Acetyltransf_3"/>
    <property type="match status" value="1"/>
</dbReference>
<accession>A0A1F6DSR1</accession>